<dbReference type="EMBL" id="JABCIY010000091">
    <property type="protein sequence ID" value="KAF7193184.1"/>
    <property type="molecule type" value="Genomic_DNA"/>
</dbReference>
<reference evidence="2" key="1">
    <citation type="submission" date="2020-04" db="EMBL/GenBank/DDBJ databases">
        <title>Draft genome resource of the tomato pathogen Pseudocercospora fuligena.</title>
        <authorList>
            <person name="Zaccaron A."/>
        </authorList>
    </citation>
    <scope>NUCLEOTIDE SEQUENCE</scope>
    <source>
        <strain evidence="2">PF001</strain>
    </source>
</reference>
<evidence type="ECO:0000313" key="2">
    <source>
        <dbReference type="EMBL" id="KAF7193184.1"/>
    </source>
</evidence>
<dbReference type="Proteomes" id="UP000660729">
    <property type="component" value="Unassembled WGS sequence"/>
</dbReference>
<sequence length="137" mass="15618">MTIERAVKTKRHLNMSVTTTDNARITTVRHLLADYDLHHSQPSPGESSSAPEPKLQGDRSESNPPDWERQWRRVPSHRPVDPSLLEGDRNTYTNNIERTFIRVMFGGVHMQAIASKVWRATGGKINDDWFKVKIGGE</sequence>
<evidence type="ECO:0000313" key="3">
    <source>
        <dbReference type="Proteomes" id="UP000660729"/>
    </source>
</evidence>
<keyword evidence="3" id="KW-1185">Reference proteome</keyword>
<accession>A0A8H6VM52</accession>
<dbReference type="OrthoDB" id="5201563at2759"/>
<feature type="compositionally biased region" description="Low complexity" evidence="1">
    <location>
        <begin position="40"/>
        <end position="53"/>
    </location>
</feature>
<protein>
    <submittedName>
        <fullName evidence="2">Uncharacterized protein</fullName>
    </submittedName>
</protein>
<gene>
    <name evidence="2" type="ORF">HII31_05410</name>
</gene>
<feature type="compositionally biased region" description="Basic and acidic residues" evidence="1">
    <location>
        <begin position="55"/>
        <end position="71"/>
    </location>
</feature>
<proteinExistence type="predicted"/>
<comment type="caution">
    <text evidence="2">The sequence shown here is derived from an EMBL/GenBank/DDBJ whole genome shotgun (WGS) entry which is preliminary data.</text>
</comment>
<feature type="region of interest" description="Disordered" evidence="1">
    <location>
        <begin position="34"/>
        <end position="89"/>
    </location>
</feature>
<dbReference type="AlphaFoldDB" id="A0A8H6VM52"/>
<name>A0A8H6VM52_9PEZI</name>
<organism evidence="2 3">
    <name type="scientific">Pseudocercospora fuligena</name>
    <dbReference type="NCBI Taxonomy" id="685502"/>
    <lineage>
        <taxon>Eukaryota</taxon>
        <taxon>Fungi</taxon>
        <taxon>Dikarya</taxon>
        <taxon>Ascomycota</taxon>
        <taxon>Pezizomycotina</taxon>
        <taxon>Dothideomycetes</taxon>
        <taxon>Dothideomycetidae</taxon>
        <taxon>Mycosphaerellales</taxon>
        <taxon>Mycosphaerellaceae</taxon>
        <taxon>Pseudocercospora</taxon>
    </lineage>
</organism>
<evidence type="ECO:0000256" key="1">
    <source>
        <dbReference type="SAM" id="MobiDB-lite"/>
    </source>
</evidence>